<feature type="region of interest" description="Disordered" evidence="1">
    <location>
        <begin position="22"/>
        <end position="47"/>
    </location>
</feature>
<dbReference type="WBParaSite" id="nRc.2.0.1.t37706-RA">
    <property type="protein sequence ID" value="nRc.2.0.1.t37706-RA"/>
    <property type="gene ID" value="nRc.2.0.1.g37706"/>
</dbReference>
<evidence type="ECO:0000313" key="2">
    <source>
        <dbReference type="Proteomes" id="UP000887565"/>
    </source>
</evidence>
<organism evidence="2 3">
    <name type="scientific">Romanomermis culicivorax</name>
    <name type="common">Nematode worm</name>
    <dbReference type="NCBI Taxonomy" id="13658"/>
    <lineage>
        <taxon>Eukaryota</taxon>
        <taxon>Metazoa</taxon>
        <taxon>Ecdysozoa</taxon>
        <taxon>Nematoda</taxon>
        <taxon>Enoplea</taxon>
        <taxon>Dorylaimia</taxon>
        <taxon>Mermithida</taxon>
        <taxon>Mermithoidea</taxon>
        <taxon>Mermithidae</taxon>
        <taxon>Romanomermis</taxon>
    </lineage>
</organism>
<protein>
    <submittedName>
        <fullName evidence="3">Uncharacterized protein</fullName>
    </submittedName>
</protein>
<keyword evidence="2" id="KW-1185">Reference proteome</keyword>
<evidence type="ECO:0000256" key="1">
    <source>
        <dbReference type="SAM" id="MobiDB-lite"/>
    </source>
</evidence>
<reference evidence="3" key="1">
    <citation type="submission" date="2022-11" db="UniProtKB">
        <authorList>
            <consortium name="WormBaseParasite"/>
        </authorList>
    </citation>
    <scope>IDENTIFICATION</scope>
</reference>
<sequence length="108" mass="12180">MHFTPQDGGVPIDCLPAIAINPQEAGPVNPNPDADGLPPGNMKRSLPKVELAGPKRDVIRPKLRPNLKEIDPEMDRQLERVLQEQEQFRVQERAPEMSNQELTMQLHD</sequence>
<dbReference type="Proteomes" id="UP000887565">
    <property type="component" value="Unplaced"/>
</dbReference>
<accession>A0A915KI81</accession>
<proteinExistence type="predicted"/>
<evidence type="ECO:0000313" key="3">
    <source>
        <dbReference type="WBParaSite" id="nRc.2.0.1.t37706-RA"/>
    </source>
</evidence>
<name>A0A915KI81_ROMCU</name>
<dbReference type="AlphaFoldDB" id="A0A915KI81"/>